<sequence length="157" mass="17925">MNPSILSHRQRLDHLFAKISSISDPADQSEWSKYLCVLVSGFIEESLRVLLEEYTEKHSAPNIQNFVGKQIDSITNCKTTRILEVLGKFSKEWADDFTAKIQERSDIIDEIKNSIDSVITNRHKIAHGGNVGITYATINRYYSNIKKAVEILEEIIK</sequence>
<dbReference type="Proteomes" id="UP000184550">
    <property type="component" value="Unassembled WGS sequence"/>
</dbReference>
<dbReference type="RefSeq" id="WP_083618013.1">
    <property type="nucleotide sequence ID" value="NZ_LR734838.1"/>
</dbReference>
<keyword evidence="3" id="KW-1185">Reference proteome</keyword>
<organism evidence="2 3">
    <name type="scientific">Planktothrix serta PCC 8927</name>
    <dbReference type="NCBI Taxonomy" id="671068"/>
    <lineage>
        <taxon>Bacteria</taxon>
        <taxon>Bacillati</taxon>
        <taxon>Cyanobacteriota</taxon>
        <taxon>Cyanophyceae</taxon>
        <taxon>Oscillatoriophycideae</taxon>
        <taxon>Oscillatoriales</taxon>
        <taxon>Microcoleaceae</taxon>
        <taxon>Planktothrix</taxon>
    </lineage>
</organism>
<reference evidence="2" key="1">
    <citation type="submission" date="2019-10" db="EMBL/GenBank/DDBJ databases">
        <authorList>
            <consortium name="Genoscope - CEA"/>
            <person name="William W."/>
        </authorList>
    </citation>
    <scope>NUCLEOTIDE SEQUENCE [LARGE SCALE GENOMIC DNA]</scope>
    <source>
        <strain evidence="2">BBR_PRJEB10992</strain>
    </source>
</reference>
<dbReference type="OrthoDB" id="4202460at2"/>
<dbReference type="InterPro" id="IPR041519">
    <property type="entry name" value="HEPN_RiboL-PSP"/>
</dbReference>
<gene>
    <name evidence="2" type="ORF">PL8927_210014</name>
</gene>
<name>A0A7Z9BJ59_9CYAN</name>
<protein>
    <recommendedName>
        <fullName evidence="1">RiboL-PSP-HEPN domain-containing protein</fullName>
    </recommendedName>
</protein>
<evidence type="ECO:0000259" key="1">
    <source>
        <dbReference type="Pfam" id="PF18735"/>
    </source>
</evidence>
<dbReference type="AlphaFoldDB" id="A0A7Z9BJ59"/>
<comment type="caution">
    <text evidence="2">The sequence shown here is derived from an EMBL/GenBank/DDBJ whole genome shotgun (WGS) entry which is preliminary data.</text>
</comment>
<feature type="domain" description="RiboL-PSP-HEPN" evidence="1">
    <location>
        <begin position="10"/>
        <end position="157"/>
    </location>
</feature>
<proteinExistence type="predicted"/>
<accession>A0A7Z9BJ59</accession>
<evidence type="ECO:0000313" key="2">
    <source>
        <dbReference type="EMBL" id="VXD12847.1"/>
    </source>
</evidence>
<evidence type="ECO:0000313" key="3">
    <source>
        <dbReference type="Proteomes" id="UP000184550"/>
    </source>
</evidence>
<dbReference type="EMBL" id="CZCU02000093">
    <property type="protein sequence ID" value="VXD12847.1"/>
    <property type="molecule type" value="Genomic_DNA"/>
</dbReference>
<dbReference type="Pfam" id="PF18735">
    <property type="entry name" value="HEPN_RiboL-PSP"/>
    <property type="match status" value="1"/>
</dbReference>